<dbReference type="Proteomes" id="UP000248889">
    <property type="component" value="Unassembled WGS sequence"/>
</dbReference>
<dbReference type="PANTHER" id="PTHR34216:SF3">
    <property type="entry name" value="POLY-BETA-1,6-N-ACETYL-D-GLUCOSAMINE N-DEACETYLASE"/>
    <property type="match status" value="1"/>
</dbReference>
<dbReference type="InterPro" id="IPR002509">
    <property type="entry name" value="NODB_dom"/>
</dbReference>
<proteinExistence type="predicted"/>
<reference evidence="4 5" key="1">
    <citation type="submission" date="2018-06" db="EMBL/GenBank/DDBJ databases">
        <title>Streptacidiphilus pinicola sp. nov., isolated from pine grove soil.</title>
        <authorList>
            <person name="Roh S.G."/>
            <person name="Park S."/>
            <person name="Kim M.-K."/>
            <person name="Yun B.-R."/>
            <person name="Park J."/>
            <person name="Kim M.J."/>
            <person name="Kim Y.S."/>
            <person name="Kim S.B."/>
        </authorList>
    </citation>
    <scope>NUCLEOTIDE SEQUENCE [LARGE SCALE GENOMIC DNA]</scope>
    <source>
        <strain evidence="4 5">MMS16-CNU450</strain>
    </source>
</reference>
<keyword evidence="2" id="KW-0732">Signal</keyword>
<feature type="domain" description="NodB homology" evidence="3">
    <location>
        <begin position="115"/>
        <end position="350"/>
    </location>
</feature>
<dbReference type="PROSITE" id="PS51677">
    <property type="entry name" value="NODB"/>
    <property type="match status" value="1"/>
</dbReference>
<dbReference type="GO" id="GO:0016810">
    <property type="term" value="F:hydrolase activity, acting on carbon-nitrogen (but not peptide) bonds"/>
    <property type="evidence" value="ECO:0007669"/>
    <property type="project" value="InterPro"/>
</dbReference>
<dbReference type="EMBL" id="QKYN01000074">
    <property type="protein sequence ID" value="RAG83945.1"/>
    <property type="molecule type" value="Genomic_DNA"/>
</dbReference>
<name>A0A2X0K3V2_9ACTN</name>
<dbReference type="SUPFAM" id="SSF88713">
    <property type="entry name" value="Glycoside hydrolase/deacetylase"/>
    <property type="match status" value="1"/>
</dbReference>
<dbReference type="PANTHER" id="PTHR34216">
    <property type="match status" value="1"/>
</dbReference>
<accession>A0A2X0K3V2</accession>
<organism evidence="4 5">
    <name type="scientific">Streptacidiphilus pinicola</name>
    <dbReference type="NCBI Taxonomy" id="2219663"/>
    <lineage>
        <taxon>Bacteria</taxon>
        <taxon>Bacillati</taxon>
        <taxon>Actinomycetota</taxon>
        <taxon>Actinomycetes</taxon>
        <taxon>Kitasatosporales</taxon>
        <taxon>Streptomycetaceae</taxon>
        <taxon>Streptacidiphilus</taxon>
    </lineage>
</organism>
<dbReference type="GO" id="GO:0005576">
    <property type="term" value="C:extracellular region"/>
    <property type="evidence" value="ECO:0007669"/>
    <property type="project" value="UniProtKB-SubCell"/>
</dbReference>
<evidence type="ECO:0000256" key="1">
    <source>
        <dbReference type="ARBA" id="ARBA00004613"/>
    </source>
</evidence>
<dbReference type="Gene3D" id="3.20.20.370">
    <property type="entry name" value="Glycoside hydrolase/deacetylase"/>
    <property type="match status" value="1"/>
</dbReference>
<evidence type="ECO:0000256" key="2">
    <source>
        <dbReference type="ARBA" id="ARBA00022729"/>
    </source>
</evidence>
<dbReference type="InterPro" id="IPR051398">
    <property type="entry name" value="Polysacch_Deacetylase"/>
</dbReference>
<dbReference type="OrthoDB" id="9782872at2"/>
<gene>
    <name evidence="4" type="ORF">DN069_19495</name>
</gene>
<dbReference type="Pfam" id="PF01522">
    <property type="entry name" value="Polysacc_deac_1"/>
    <property type="match status" value="1"/>
</dbReference>
<dbReference type="InterPro" id="IPR011330">
    <property type="entry name" value="Glyco_hydro/deAcase_b/a-brl"/>
</dbReference>
<evidence type="ECO:0000259" key="3">
    <source>
        <dbReference type="PROSITE" id="PS51677"/>
    </source>
</evidence>
<evidence type="ECO:0000313" key="5">
    <source>
        <dbReference type="Proteomes" id="UP000248889"/>
    </source>
</evidence>
<comment type="subcellular location">
    <subcellularLocation>
        <location evidence="1">Secreted</location>
    </subcellularLocation>
</comment>
<evidence type="ECO:0000313" key="4">
    <source>
        <dbReference type="EMBL" id="RAG83945.1"/>
    </source>
</evidence>
<keyword evidence="5" id="KW-1185">Reference proteome</keyword>
<comment type="caution">
    <text evidence="4">The sequence shown here is derived from an EMBL/GenBank/DDBJ whole genome shotgun (WGS) entry which is preliminary data.</text>
</comment>
<dbReference type="CDD" id="cd10918">
    <property type="entry name" value="CE4_NodB_like_5s_6s"/>
    <property type="match status" value="1"/>
</dbReference>
<sequence length="350" mass="37976">MDTTAHVSITCRTPTCNEIGTKSRLTAYNLRRPTGVFHVSDALPEGMPVRQPTLASPVPLLRARTSRRLAVLTFREVRDRSVFAAQLDRVLRSLTPVSVGQVQRAMSGETPLPPHSVLITFEHGHRDVVTQALPVLAARAVPALVFAVAGLVDTDTPYWWDEAEFLVGEGGWARSLSGRAGGPVAAALAAMPDPDRRRSLAELRVTAGHRAPSAPQLTTADLHELLDAGMCVGSQGLDHARLDRCDDYALREEIVGGHQRLTKLTGTEITSFAYPDDVHDLRAVSLLRELGYTTAFRNDGRLVDPYSGLPDSLCISRVRAEARTARSRLDAALSSWAPSASRRLRGAEAV</sequence>
<protein>
    <submittedName>
        <fullName evidence="4">Polysaccharide deacetylase family protein</fullName>
    </submittedName>
</protein>
<dbReference type="GO" id="GO:0005975">
    <property type="term" value="P:carbohydrate metabolic process"/>
    <property type="evidence" value="ECO:0007669"/>
    <property type="project" value="InterPro"/>
</dbReference>
<dbReference type="AlphaFoldDB" id="A0A2X0K3V2"/>